<name>A0A2H4V9N9_9EURY</name>
<keyword evidence="7" id="KW-0274">FAD</keyword>
<evidence type="ECO:0000259" key="15">
    <source>
        <dbReference type="PROSITE" id="PS51645"/>
    </source>
</evidence>
<evidence type="ECO:0000313" key="16">
    <source>
        <dbReference type="EMBL" id="AUB54790.1"/>
    </source>
</evidence>
<keyword evidence="6" id="KW-0227">DNA damage</keyword>
<feature type="domain" description="Photolyase/cryptochrome alpha/beta" evidence="15">
    <location>
        <begin position="19"/>
        <end position="147"/>
    </location>
</feature>
<keyword evidence="8" id="KW-0157">Chromophore</keyword>
<evidence type="ECO:0000256" key="8">
    <source>
        <dbReference type="ARBA" id="ARBA00022991"/>
    </source>
</evidence>
<keyword evidence="5" id="KW-0285">Flavoprotein</keyword>
<proteinExistence type="inferred from homology"/>
<dbReference type="SUPFAM" id="SSF48173">
    <property type="entry name" value="Cryptochrome/photolyase FAD-binding domain"/>
    <property type="match status" value="1"/>
</dbReference>
<protein>
    <recommendedName>
        <fullName evidence="4">Deoxyribodipyrimidine photo-lyase</fullName>
        <ecNumber evidence="3">4.1.99.3</ecNumber>
    </recommendedName>
    <alternativeName>
        <fullName evidence="12">DNA photolyase</fullName>
    </alternativeName>
</protein>
<dbReference type="Gene3D" id="3.40.50.620">
    <property type="entry name" value="HUPs"/>
    <property type="match status" value="1"/>
</dbReference>
<evidence type="ECO:0000256" key="10">
    <source>
        <dbReference type="ARBA" id="ARBA00023204"/>
    </source>
</evidence>
<comment type="cofactor">
    <cofactor evidence="14">
        <name>coenzyme F420-(gamma-Glu)n</name>
        <dbReference type="ChEBI" id="CHEBI:133980"/>
    </cofactor>
</comment>
<dbReference type="PROSITE" id="PS51645">
    <property type="entry name" value="PHR_CRY_ALPHA_BETA"/>
    <property type="match status" value="1"/>
</dbReference>
<dbReference type="PROSITE" id="PS01084">
    <property type="entry name" value="DNA_PHOTOLYASES_2_2"/>
    <property type="match status" value="1"/>
</dbReference>
<dbReference type="InterPro" id="IPR032673">
    <property type="entry name" value="DNA_photolyase_2_CS"/>
</dbReference>
<dbReference type="PANTHER" id="PTHR10211:SF0">
    <property type="entry name" value="DEOXYRIBODIPYRIMIDINE PHOTO-LYASE"/>
    <property type="match status" value="1"/>
</dbReference>
<evidence type="ECO:0000256" key="1">
    <source>
        <dbReference type="ARBA" id="ARBA00001974"/>
    </source>
</evidence>
<evidence type="ECO:0000313" key="17">
    <source>
        <dbReference type="Proteomes" id="UP000232806"/>
    </source>
</evidence>
<keyword evidence="10" id="KW-0234">DNA repair</keyword>
<reference evidence="16 17" key="1">
    <citation type="submission" date="2016-10" db="EMBL/GenBank/DDBJ databases">
        <title>Comparative genomics between deep and shallow subseafloor isolates.</title>
        <authorList>
            <person name="Ishii S."/>
            <person name="Miller J.R."/>
            <person name="Sutton G."/>
            <person name="Suzuki S."/>
            <person name="Methe B."/>
            <person name="Inagaki F."/>
            <person name="Imachi H."/>
        </authorList>
    </citation>
    <scope>NUCLEOTIDE SEQUENCE [LARGE SCALE GENOMIC DNA]</scope>
    <source>
        <strain evidence="16 17">MO-MB1</strain>
    </source>
</reference>
<dbReference type="Pfam" id="PF00875">
    <property type="entry name" value="DNA_photolyase"/>
    <property type="match status" value="1"/>
</dbReference>
<evidence type="ECO:0000256" key="4">
    <source>
        <dbReference type="ARBA" id="ARBA00014046"/>
    </source>
</evidence>
<dbReference type="InterPro" id="IPR036134">
    <property type="entry name" value="Crypto/Photolyase_FAD-like_sf"/>
</dbReference>
<dbReference type="Gene3D" id="1.25.40.80">
    <property type="match status" value="1"/>
</dbReference>
<evidence type="ECO:0000256" key="12">
    <source>
        <dbReference type="ARBA" id="ARBA00031671"/>
    </source>
</evidence>
<dbReference type="RefSeq" id="WP_100904766.1">
    <property type="nucleotide sequence ID" value="NZ_CP017766.1"/>
</dbReference>
<dbReference type="GO" id="GO:0000719">
    <property type="term" value="P:photoreactive repair"/>
    <property type="evidence" value="ECO:0007669"/>
    <property type="project" value="TreeGrafter"/>
</dbReference>
<dbReference type="GO" id="GO:0003904">
    <property type="term" value="F:deoxyribodipyrimidine photo-lyase activity"/>
    <property type="evidence" value="ECO:0007669"/>
    <property type="project" value="UniProtKB-EC"/>
</dbReference>
<dbReference type="GeneID" id="35120191"/>
<keyword evidence="9" id="KW-0238">DNA-binding</keyword>
<dbReference type="InterPro" id="IPR006050">
    <property type="entry name" value="DNA_photolyase_N"/>
</dbReference>
<dbReference type="AlphaFoldDB" id="A0A2H4V9N9"/>
<evidence type="ECO:0000256" key="14">
    <source>
        <dbReference type="ARBA" id="ARBA00053026"/>
    </source>
</evidence>
<dbReference type="FunFam" id="1.10.579.10:FF:000002">
    <property type="entry name" value="Deoxyribodipyrimidine photolyase"/>
    <property type="match status" value="1"/>
</dbReference>
<dbReference type="InterPro" id="IPR036155">
    <property type="entry name" value="Crypto/Photolyase_N_sf"/>
</dbReference>
<dbReference type="Proteomes" id="UP000232806">
    <property type="component" value="Chromosome"/>
</dbReference>
<evidence type="ECO:0000256" key="2">
    <source>
        <dbReference type="ARBA" id="ARBA00006409"/>
    </source>
</evidence>
<gene>
    <name evidence="16" type="ORF">BK007_01330</name>
</gene>
<dbReference type="NCBIfam" id="TIGR00591">
    <property type="entry name" value="phr2"/>
    <property type="match status" value="1"/>
</dbReference>
<keyword evidence="11 16" id="KW-0456">Lyase</keyword>
<evidence type="ECO:0000256" key="6">
    <source>
        <dbReference type="ARBA" id="ARBA00022763"/>
    </source>
</evidence>
<dbReference type="OrthoDB" id="11721at2157"/>
<dbReference type="EC" id="4.1.99.3" evidence="3"/>
<evidence type="ECO:0000256" key="5">
    <source>
        <dbReference type="ARBA" id="ARBA00022630"/>
    </source>
</evidence>
<dbReference type="InterPro" id="IPR052219">
    <property type="entry name" value="Photolyase_Class-2"/>
</dbReference>
<dbReference type="EMBL" id="CP017766">
    <property type="protein sequence ID" value="AUB54790.1"/>
    <property type="molecule type" value="Genomic_DNA"/>
</dbReference>
<evidence type="ECO:0000256" key="11">
    <source>
        <dbReference type="ARBA" id="ARBA00023239"/>
    </source>
</evidence>
<comment type="similarity">
    <text evidence="2">Belongs to the DNA photolyase class-2 family.</text>
</comment>
<evidence type="ECO:0000256" key="7">
    <source>
        <dbReference type="ARBA" id="ARBA00022827"/>
    </source>
</evidence>
<accession>A0A2H4V9N9</accession>
<dbReference type="SUPFAM" id="SSF52425">
    <property type="entry name" value="Cryptochrome/photolyase, N-terminal domain"/>
    <property type="match status" value="1"/>
</dbReference>
<sequence>MIHTERIKKLNQKPLKEGDYVLYWMQASPRTHCNHALEYGIKKANRLKKPLVVFFGITKQFPEANNRHYTFLLQGLQDVQNSLDKRGIKMAIQIVSPPKGAIELAENASVVVVDKGYLTIQREWVKKAIDWLKCSLIQVETNVVVPVETASAKEEYSAATFRRKINKKLDEFLVPLKMEKLITHSSDINMDSCSFDDLHSIISQLGLKSKVAPVSKYKGGTLNAIKLLGTFIKHRLDHFHDRNDPSTDYLSHMSPYLHFGQVSPLHIALEILKTKSPGKSTYLEELIVRRELAVNFVYHNPEYDNLKCLPDWAYKTLSKHQNDKREYTYSFKEFENAGTHDPYWNAAQLEMVHTGKMHGYMRMYWGKKILEWTHDPEEAYQIALKLNNKYELDGRDPNAYAGVAWCFGKHDRAWKEREIFGKVRYMNDRGLRRKFKIDSYVGAVNNLVS</sequence>
<dbReference type="InterPro" id="IPR014729">
    <property type="entry name" value="Rossmann-like_a/b/a_fold"/>
</dbReference>
<dbReference type="GO" id="GO:0003677">
    <property type="term" value="F:DNA binding"/>
    <property type="evidence" value="ECO:0007669"/>
    <property type="project" value="UniProtKB-KW"/>
</dbReference>
<evidence type="ECO:0000256" key="9">
    <source>
        <dbReference type="ARBA" id="ARBA00023125"/>
    </source>
</evidence>
<dbReference type="InterPro" id="IPR008148">
    <property type="entry name" value="DNA_photolyase_2"/>
</dbReference>
<evidence type="ECO:0000256" key="3">
    <source>
        <dbReference type="ARBA" id="ARBA00013149"/>
    </source>
</evidence>
<dbReference type="Gene3D" id="1.10.579.10">
    <property type="entry name" value="DNA Cyclobutane Dipyrimidine Photolyase, subunit A, domain 3"/>
    <property type="match status" value="1"/>
</dbReference>
<comment type="cofactor">
    <cofactor evidence="1">
        <name>FAD</name>
        <dbReference type="ChEBI" id="CHEBI:57692"/>
    </cofactor>
</comment>
<dbReference type="PANTHER" id="PTHR10211">
    <property type="entry name" value="DEOXYRIBODIPYRIMIDINE PHOTOLYASE"/>
    <property type="match status" value="1"/>
</dbReference>
<evidence type="ECO:0000256" key="13">
    <source>
        <dbReference type="ARBA" id="ARBA00033999"/>
    </source>
</evidence>
<comment type="catalytic activity">
    <reaction evidence="13">
        <text>cyclobutadipyrimidine (in DNA) = 2 pyrimidine residues (in DNA).</text>
        <dbReference type="EC" id="4.1.99.3"/>
    </reaction>
</comment>
<organism evidence="16 17">
    <name type="scientific">Methanobacterium subterraneum</name>
    <dbReference type="NCBI Taxonomy" id="59277"/>
    <lineage>
        <taxon>Archaea</taxon>
        <taxon>Methanobacteriati</taxon>
        <taxon>Methanobacteriota</taxon>
        <taxon>Methanomada group</taxon>
        <taxon>Methanobacteria</taxon>
        <taxon>Methanobacteriales</taxon>
        <taxon>Methanobacteriaceae</taxon>
        <taxon>Methanobacterium</taxon>
    </lineage>
</organism>